<dbReference type="RefSeq" id="WP_311367112.1">
    <property type="nucleotide sequence ID" value="NZ_JAVRHX010000001.1"/>
</dbReference>
<evidence type="ECO:0000256" key="6">
    <source>
        <dbReference type="ARBA" id="ARBA00023136"/>
    </source>
</evidence>
<evidence type="ECO:0000256" key="7">
    <source>
        <dbReference type="SAM" id="Phobius"/>
    </source>
</evidence>
<reference evidence="8 9" key="1">
    <citation type="submission" date="2023-09" db="EMBL/GenBank/DDBJ databases">
        <authorList>
            <person name="Rey-Velasco X."/>
        </authorList>
    </citation>
    <scope>NUCLEOTIDE SEQUENCE [LARGE SCALE GENOMIC DNA]</scope>
    <source>
        <strain evidence="8 9">P117</strain>
    </source>
</reference>
<feature type="transmembrane region" description="Helical" evidence="7">
    <location>
        <begin position="355"/>
        <end position="375"/>
    </location>
</feature>
<keyword evidence="6 7" id="KW-0472">Membrane</keyword>
<feature type="transmembrane region" description="Helical" evidence="7">
    <location>
        <begin position="45"/>
        <end position="68"/>
    </location>
</feature>
<evidence type="ECO:0000313" key="9">
    <source>
        <dbReference type="Proteomes" id="UP001253545"/>
    </source>
</evidence>
<accession>A0ABU2ZLV0</accession>
<dbReference type="EMBL" id="JAVRHX010000001">
    <property type="protein sequence ID" value="MDT0593605.1"/>
    <property type="molecule type" value="Genomic_DNA"/>
</dbReference>
<dbReference type="Proteomes" id="UP001253545">
    <property type="component" value="Unassembled WGS sequence"/>
</dbReference>
<dbReference type="PANTHER" id="PTHR30250:SF10">
    <property type="entry name" value="LIPOPOLYSACCHARIDE BIOSYNTHESIS PROTEIN WZXC"/>
    <property type="match status" value="1"/>
</dbReference>
<feature type="transmembrane region" description="Helical" evidence="7">
    <location>
        <begin position="381"/>
        <end position="399"/>
    </location>
</feature>
<keyword evidence="5 7" id="KW-1133">Transmembrane helix</keyword>
<evidence type="ECO:0000256" key="2">
    <source>
        <dbReference type="ARBA" id="ARBA00007430"/>
    </source>
</evidence>
<name>A0ABU2ZLV0_9ALTE</name>
<feature type="transmembrane region" description="Helical" evidence="7">
    <location>
        <begin position="21"/>
        <end position="39"/>
    </location>
</feature>
<feature type="transmembrane region" description="Helical" evidence="7">
    <location>
        <begin position="146"/>
        <end position="165"/>
    </location>
</feature>
<protein>
    <submittedName>
        <fullName evidence="8">Oligosaccharide flippase family protein</fullName>
    </submittedName>
</protein>
<evidence type="ECO:0000256" key="5">
    <source>
        <dbReference type="ARBA" id="ARBA00022989"/>
    </source>
</evidence>
<proteinExistence type="inferred from homology"/>
<sequence>MSSSLSSLVLKSSGILFLLRFVQRGIGLISTLIMARLLTPEDFGLIAIIALIVHFCEILSTTGTEQYLVQKTETEDDDLYSAWTLDIMLKSGLWILIILTAPFIDKIYPDVSLTIPLIFASSVLVINALKNPALALLKKAFTYRKIFYLSLVQKLVGFTFGITIVMIHKTYWAILVIDVVAALVMTIGSYVIHEFRPKVSFKKVKEQFAFSKWLLLKGGIGYIRAQIDVIFVTRLFSPDVVGSFHLARHIAVLPSSELIAPVAEPLLASFARVKANLHDVGYQFNLSLLFVLSLVGPICCYFFFFAPSVIDVLLGSKLKSAHELLSAMSLTVLVFSIGPILSACCVALGKVKQVFYYDMFSLVFAVLCLMMLVDYNIREFILARGAVALIPLIALLMFMRTFIPLSLKLSLFNSIVIALCCAVATYVGLFIESLLPVDTNIVLVLLSLGSTFFLTYLITLLVLVLFLRGKTEIWAAYARIITQNAYSYMPAGLKKYLPANT</sequence>
<evidence type="ECO:0000256" key="1">
    <source>
        <dbReference type="ARBA" id="ARBA00004651"/>
    </source>
</evidence>
<comment type="similarity">
    <text evidence="2">Belongs to the polysaccharide synthase family.</text>
</comment>
<feature type="transmembrane region" description="Helical" evidence="7">
    <location>
        <begin position="107"/>
        <end position="126"/>
    </location>
</feature>
<dbReference type="PANTHER" id="PTHR30250">
    <property type="entry name" value="PST FAMILY PREDICTED COLANIC ACID TRANSPORTER"/>
    <property type="match status" value="1"/>
</dbReference>
<organism evidence="8 9">
    <name type="scientific">Glaciecola petra</name>
    <dbReference type="NCBI Taxonomy" id="3075602"/>
    <lineage>
        <taxon>Bacteria</taxon>
        <taxon>Pseudomonadati</taxon>
        <taxon>Pseudomonadota</taxon>
        <taxon>Gammaproteobacteria</taxon>
        <taxon>Alteromonadales</taxon>
        <taxon>Alteromonadaceae</taxon>
        <taxon>Glaciecola</taxon>
    </lineage>
</organism>
<feature type="transmembrane region" description="Helical" evidence="7">
    <location>
        <begin position="171"/>
        <end position="192"/>
    </location>
</feature>
<feature type="transmembrane region" description="Helical" evidence="7">
    <location>
        <begin position="443"/>
        <end position="467"/>
    </location>
</feature>
<comment type="subcellular location">
    <subcellularLocation>
        <location evidence="1">Cell membrane</location>
        <topology evidence="1">Multi-pass membrane protein</topology>
    </subcellularLocation>
</comment>
<evidence type="ECO:0000313" key="8">
    <source>
        <dbReference type="EMBL" id="MDT0593605.1"/>
    </source>
</evidence>
<evidence type="ECO:0000256" key="4">
    <source>
        <dbReference type="ARBA" id="ARBA00022692"/>
    </source>
</evidence>
<keyword evidence="4 7" id="KW-0812">Transmembrane</keyword>
<feature type="transmembrane region" description="Helical" evidence="7">
    <location>
        <begin position="80"/>
        <end position="101"/>
    </location>
</feature>
<keyword evidence="3" id="KW-1003">Cell membrane</keyword>
<feature type="transmembrane region" description="Helical" evidence="7">
    <location>
        <begin position="411"/>
        <end position="431"/>
    </location>
</feature>
<dbReference type="Pfam" id="PF13440">
    <property type="entry name" value="Polysacc_synt_3"/>
    <property type="match status" value="1"/>
</dbReference>
<dbReference type="InterPro" id="IPR050833">
    <property type="entry name" value="Poly_Biosynth_Transport"/>
</dbReference>
<gene>
    <name evidence="8" type="ORF">RM552_01950</name>
</gene>
<keyword evidence="9" id="KW-1185">Reference proteome</keyword>
<feature type="transmembrane region" description="Helical" evidence="7">
    <location>
        <begin position="324"/>
        <end position="348"/>
    </location>
</feature>
<evidence type="ECO:0000256" key="3">
    <source>
        <dbReference type="ARBA" id="ARBA00022475"/>
    </source>
</evidence>
<comment type="caution">
    <text evidence="8">The sequence shown here is derived from an EMBL/GenBank/DDBJ whole genome shotgun (WGS) entry which is preliminary data.</text>
</comment>
<feature type="transmembrane region" description="Helical" evidence="7">
    <location>
        <begin position="284"/>
        <end position="304"/>
    </location>
</feature>